<proteinExistence type="predicted"/>
<dbReference type="Proteomes" id="UP000289323">
    <property type="component" value="Unassembled WGS sequence"/>
</dbReference>
<dbReference type="AlphaFoldDB" id="A0A3S4D2G0"/>
<gene>
    <name evidence="1" type="ORF">TT172_LOCUS3072</name>
</gene>
<accession>A0A3S4D2G0</accession>
<dbReference type="EMBL" id="OUUZ01000005">
    <property type="protein sequence ID" value="SPQ20653.1"/>
    <property type="molecule type" value="Genomic_DNA"/>
</dbReference>
<reference evidence="1 2" key="1">
    <citation type="submission" date="2018-04" db="EMBL/GenBank/DDBJ databases">
        <authorList>
            <person name="Huttner S."/>
            <person name="Dainat J."/>
        </authorList>
    </citation>
    <scope>NUCLEOTIDE SEQUENCE [LARGE SCALE GENOMIC DNA]</scope>
</reference>
<protein>
    <submittedName>
        <fullName evidence="1">692cc898-c287-4bab-b9cb-5bc58a97ffc8</fullName>
    </submittedName>
</protein>
<evidence type="ECO:0000313" key="2">
    <source>
        <dbReference type="Proteomes" id="UP000289323"/>
    </source>
</evidence>
<sequence>MGHISYYIFVATKLES</sequence>
<evidence type="ECO:0000313" key="1">
    <source>
        <dbReference type="EMBL" id="SPQ20653.1"/>
    </source>
</evidence>
<name>A0A3S4D2G0_9PEZI</name>
<organism evidence="1 2">
    <name type="scientific">Thermothielavioides terrestris</name>
    <dbReference type="NCBI Taxonomy" id="2587410"/>
    <lineage>
        <taxon>Eukaryota</taxon>
        <taxon>Fungi</taxon>
        <taxon>Dikarya</taxon>
        <taxon>Ascomycota</taxon>
        <taxon>Pezizomycotina</taxon>
        <taxon>Sordariomycetes</taxon>
        <taxon>Sordariomycetidae</taxon>
        <taxon>Sordariales</taxon>
        <taxon>Chaetomiaceae</taxon>
        <taxon>Thermothielavioides</taxon>
    </lineage>
</organism>